<reference evidence="2" key="1">
    <citation type="journal article" date="2020" name="ISME J.">
        <title>Gammaproteobacteria mediating utilization of methyl-, sulfur- and petroleum organic compounds in deep ocean hydrothermal plumes.</title>
        <authorList>
            <person name="Zhou Z."/>
            <person name="Liu Y."/>
            <person name="Pan J."/>
            <person name="Cron B.R."/>
            <person name="Toner B.M."/>
            <person name="Anantharaman K."/>
            <person name="Breier J.A."/>
            <person name="Dick G.J."/>
            <person name="Li M."/>
        </authorList>
    </citation>
    <scope>NUCLEOTIDE SEQUENCE</scope>
    <source>
        <strain evidence="2">SZUA-1515</strain>
    </source>
</reference>
<dbReference type="AlphaFoldDB" id="A0A832ZX04"/>
<sequence>MIEPQFAHQSLQQYNIEEVLKAFSQVARVSGLASPSPLYSEVGVEAGDDWDLEPNLSLDGLSPITLFYENGVRRKVVACDTSTIKLAEGPFGGVWAIRGAVVEREGDGINLSIYGPFIYLLSPNSVSRIIKLLKNSLGLHDFSIPSMDVAHRVVAGLFEKLLQQHVASKLDKGILLVDGSLTAGPIDSPIKAVSNVIRKSKHYGSGVIAFAKSSKLRLLGQRITSIANGCEPPYLISFRGGIRMKPNHHILGEVYVAHLSKVFFPFRIDVASRDDKNPVRLVEDLLKSDSLVYGYPETLILAHQYSTFNRIDILSMQSSIETATNHKIINHPDIRESLFAPLDNG</sequence>
<dbReference type="Pfam" id="PF09376">
    <property type="entry name" value="NurA"/>
    <property type="match status" value="1"/>
</dbReference>
<feature type="domain" description="NurA" evidence="1">
    <location>
        <begin position="74"/>
        <end position="308"/>
    </location>
</feature>
<dbReference type="EMBL" id="DQVM01000095">
    <property type="protein sequence ID" value="HIQ29887.1"/>
    <property type="molecule type" value="Genomic_DNA"/>
</dbReference>
<dbReference type="SMART" id="SM00933">
    <property type="entry name" value="NurA"/>
    <property type="match status" value="1"/>
</dbReference>
<dbReference type="InterPro" id="IPR018977">
    <property type="entry name" value="NurA_domain"/>
</dbReference>
<gene>
    <name evidence="2" type="ORF">EYH45_04915</name>
</gene>
<organism evidence="2 3">
    <name type="scientific">Caldiarchaeum subterraneum</name>
    <dbReference type="NCBI Taxonomy" id="311458"/>
    <lineage>
        <taxon>Archaea</taxon>
        <taxon>Nitrososphaerota</taxon>
        <taxon>Candidatus Caldarchaeales</taxon>
        <taxon>Candidatus Caldarchaeaceae</taxon>
        <taxon>Candidatus Caldarchaeum</taxon>
    </lineage>
</organism>
<name>A0A832ZX04_CALS0</name>
<evidence type="ECO:0000259" key="1">
    <source>
        <dbReference type="SMART" id="SM00933"/>
    </source>
</evidence>
<comment type="caution">
    <text evidence="2">The sequence shown here is derived from an EMBL/GenBank/DDBJ whole genome shotgun (WGS) entry which is preliminary data.</text>
</comment>
<dbReference type="Proteomes" id="UP000608579">
    <property type="component" value="Unassembled WGS sequence"/>
</dbReference>
<protein>
    <submittedName>
        <fullName evidence="2">DNA double-strand break repair nuclease NurA</fullName>
    </submittedName>
</protein>
<accession>A0A832ZX04</accession>
<evidence type="ECO:0000313" key="3">
    <source>
        <dbReference type="Proteomes" id="UP000608579"/>
    </source>
</evidence>
<evidence type="ECO:0000313" key="2">
    <source>
        <dbReference type="EMBL" id="HIQ29887.1"/>
    </source>
</evidence>
<proteinExistence type="predicted"/>